<dbReference type="Gene3D" id="3.60.40.10">
    <property type="entry name" value="PPM-type phosphatase domain"/>
    <property type="match status" value="1"/>
</dbReference>
<name>A0A418W0D1_9PROT</name>
<dbReference type="Gene3D" id="3.40.50.2300">
    <property type="match status" value="1"/>
</dbReference>
<proteinExistence type="predicted"/>
<comment type="caution">
    <text evidence="4">The sequence shown here is derived from an EMBL/GenBank/DDBJ whole genome shotgun (WGS) entry which is preliminary data.</text>
</comment>
<dbReference type="InterPro" id="IPR001932">
    <property type="entry name" value="PPM-type_phosphatase-like_dom"/>
</dbReference>
<feature type="domain" description="Response regulatory" evidence="3">
    <location>
        <begin position="23"/>
        <end position="139"/>
    </location>
</feature>
<evidence type="ECO:0000256" key="1">
    <source>
        <dbReference type="ARBA" id="ARBA00022801"/>
    </source>
</evidence>
<dbReference type="InterPro" id="IPR052016">
    <property type="entry name" value="Bact_Sigma-Reg"/>
</dbReference>
<dbReference type="SMART" id="SM00448">
    <property type="entry name" value="REC"/>
    <property type="match status" value="1"/>
</dbReference>
<dbReference type="PROSITE" id="PS50110">
    <property type="entry name" value="RESPONSE_REGULATORY"/>
    <property type="match status" value="1"/>
</dbReference>
<dbReference type="GO" id="GO:0000160">
    <property type="term" value="P:phosphorelay signal transduction system"/>
    <property type="evidence" value="ECO:0007669"/>
    <property type="project" value="InterPro"/>
</dbReference>
<protein>
    <submittedName>
        <fullName evidence="4">Response regulator</fullName>
    </submittedName>
</protein>
<dbReference type="SUPFAM" id="SSF52172">
    <property type="entry name" value="CheY-like"/>
    <property type="match status" value="1"/>
</dbReference>
<dbReference type="AlphaFoldDB" id="A0A418W0D1"/>
<comment type="caution">
    <text evidence="2">Lacks conserved residue(s) required for the propagation of feature annotation.</text>
</comment>
<organism evidence="4 5">
    <name type="scientific">Azospirillum cavernae</name>
    <dbReference type="NCBI Taxonomy" id="2320860"/>
    <lineage>
        <taxon>Bacteria</taxon>
        <taxon>Pseudomonadati</taxon>
        <taxon>Pseudomonadota</taxon>
        <taxon>Alphaproteobacteria</taxon>
        <taxon>Rhodospirillales</taxon>
        <taxon>Azospirillaceae</taxon>
        <taxon>Azospirillum</taxon>
    </lineage>
</organism>
<reference evidence="4 5" key="1">
    <citation type="submission" date="2018-09" db="EMBL/GenBank/DDBJ databases">
        <authorList>
            <person name="Zhu H."/>
        </authorList>
    </citation>
    <scope>NUCLEOTIDE SEQUENCE [LARGE SCALE GENOMIC DNA]</scope>
    <source>
        <strain evidence="4 5">K2W22B-5</strain>
    </source>
</reference>
<sequence length="415" mass="44091">MTGASSEGGAAAPAAALAVGGQRVLIGHPRPPAVAVLRSALASVGVRAVDVALDADGLLARVGQGAPDLLVLHLGLLADNLDLIARLRAMNGMRDAPILVLGRFSGAGERQALMRAGATDLIPRPVTRPELAARLRVHLENRSLNRSLQEVIRSLQAYHTGAVQRMTLARDMQLDLLPTTEACGGLERRYAIRLDSHFESSSELGGDIWGARALDDHRFAVFLCDFTGHGVAAALNTFRLHALLTKIDLPGDDPAETLGAINGLLVGLLPESQFATMLYAVVDVRVGAVTYATAGAPKPIVGRPDGALEIGGSLGLPLGVSPKASYRNRHLDFPPGSFLFLFSDALFEARDWDGQLFGYEGVVDLVNGLDSDAELEGGPLRQLLERYFTTMPRPLADDLTALWISRRAEPLDGSG</sequence>
<accession>A0A418W0D1</accession>
<evidence type="ECO:0000256" key="2">
    <source>
        <dbReference type="PROSITE-ProRule" id="PRU00169"/>
    </source>
</evidence>
<dbReference type="InterPro" id="IPR001789">
    <property type="entry name" value="Sig_transdc_resp-reg_receiver"/>
</dbReference>
<keyword evidence="1" id="KW-0378">Hydrolase</keyword>
<dbReference type="Pfam" id="PF07228">
    <property type="entry name" value="SpoIIE"/>
    <property type="match status" value="1"/>
</dbReference>
<dbReference type="PANTHER" id="PTHR43156:SF2">
    <property type="entry name" value="STAGE II SPORULATION PROTEIN E"/>
    <property type="match status" value="1"/>
</dbReference>
<evidence type="ECO:0000313" key="4">
    <source>
        <dbReference type="EMBL" id="RJF83480.1"/>
    </source>
</evidence>
<dbReference type="PANTHER" id="PTHR43156">
    <property type="entry name" value="STAGE II SPORULATION PROTEIN E-RELATED"/>
    <property type="match status" value="1"/>
</dbReference>
<dbReference type="InterPro" id="IPR011006">
    <property type="entry name" value="CheY-like_superfamily"/>
</dbReference>
<keyword evidence="5" id="KW-1185">Reference proteome</keyword>
<dbReference type="Proteomes" id="UP000283458">
    <property type="component" value="Unassembled WGS sequence"/>
</dbReference>
<dbReference type="GO" id="GO:0016791">
    <property type="term" value="F:phosphatase activity"/>
    <property type="evidence" value="ECO:0007669"/>
    <property type="project" value="TreeGrafter"/>
</dbReference>
<dbReference type="OrthoDB" id="9811749at2"/>
<dbReference type="SMART" id="SM00331">
    <property type="entry name" value="PP2C_SIG"/>
    <property type="match status" value="1"/>
</dbReference>
<dbReference type="EMBL" id="QYUL01000001">
    <property type="protein sequence ID" value="RJF83480.1"/>
    <property type="molecule type" value="Genomic_DNA"/>
</dbReference>
<dbReference type="RefSeq" id="WP_119829122.1">
    <property type="nucleotide sequence ID" value="NZ_QYUL01000001.1"/>
</dbReference>
<dbReference type="InterPro" id="IPR036457">
    <property type="entry name" value="PPM-type-like_dom_sf"/>
</dbReference>
<evidence type="ECO:0000259" key="3">
    <source>
        <dbReference type="PROSITE" id="PS50110"/>
    </source>
</evidence>
<gene>
    <name evidence="4" type="ORF">D3877_02090</name>
</gene>
<evidence type="ECO:0000313" key="5">
    <source>
        <dbReference type="Proteomes" id="UP000283458"/>
    </source>
</evidence>